<proteinExistence type="predicted"/>
<gene>
    <name evidence="2" type="ORF">MOE99_03320</name>
</gene>
<dbReference type="AlphaFoldDB" id="A0A9Q4HU57"/>
<feature type="transmembrane region" description="Helical" evidence="1">
    <location>
        <begin position="20"/>
        <end position="42"/>
    </location>
</feature>
<dbReference type="EMBL" id="JALAXJ010000003">
    <property type="protein sequence ID" value="MCY9228412.1"/>
    <property type="molecule type" value="Genomic_DNA"/>
</dbReference>
<protein>
    <submittedName>
        <fullName evidence="2">Regulatory YrvL family protein</fullName>
    </submittedName>
</protein>
<keyword evidence="1" id="KW-0472">Membrane</keyword>
<dbReference type="InterPro" id="IPR025912">
    <property type="entry name" value="YrvL"/>
</dbReference>
<keyword evidence="1" id="KW-0812">Transmembrane</keyword>
<evidence type="ECO:0000313" key="3">
    <source>
        <dbReference type="Proteomes" id="UP001066278"/>
    </source>
</evidence>
<evidence type="ECO:0000313" key="2">
    <source>
        <dbReference type="EMBL" id="MCY9228412.1"/>
    </source>
</evidence>
<reference evidence="2" key="1">
    <citation type="submission" date="2022-02" db="EMBL/GenBank/DDBJ databases">
        <title>Crop Bioprotection Bacillus Genome Sequencing.</title>
        <authorList>
            <person name="Dunlap C."/>
        </authorList>
    </citation>
    <scope>NUCLEOTIDE SEQUENCE</scope>
    <source>
        <strain evidence="2">T20C13</strain>
    </source>
</reference>
<accession>A0A9Q4HU57</accession>
<name>A0A9Q4HU57_9BACI</name>
<sequence length="155" mass="17264">MSQKEQNEQFKEVKLSSKLIVIVSIILIVAIALAVIFGGYFFGMKGLFSILGITYDSNQTLVLFILVCFAAGLIIDPLTMIVSMILAKSLSLKKTALFAFILYFISNFITICFADYFMQSIYIPDVLLFVISALMAFIELAFDEQPNEGTVKNSL</sequence>
<feature type="transmembrane region" description="Helical" evidence="1">
    <location>
        <begin position="97"/>
        <end position="116"/>
    </location>
</feature>
<keyword evidence="1" id="KW-1133">Transmembrane helix</keyword>
<dbReference type="Pfam" id="PF14184">
    <property type="entry name" value="YrvL"/>
    <property type="match status" value="1"/>
</dbReference>
<comment type="caution">
    <text evidence="2">The sequence shown here is derived from an EMBL/GenBank/DDBJ whole genome shotgun (WGS) entry which is preliminary data.</text>
</comment>
<dbReference type="Proteomes" id="UP001066278">
    <property type="component" value="Unassembled WGS sequence"/>
</dbReference>
<feature type="transmembrane region" description="Helical" evidence="1">
    <location>
        <begin position="122"/>
        <end position="142"/>
    </location>
</feature>
<dbReference type="RefSeq" id="WP_268286420.1">
    <property type="nucleotide sequence ID" value="NZ_JALAJJ010000004.1"/>
</dbReference>
<evidence type="ECO:0000256" key="1">
    <source>
        <dbReference type="SAM" id="Phobius"/>
    </source>
</evidence>
<organism evidence="2 3">
    <name type="scientific">Bacillus inaquosorum</name>
    <dbReference type="NCBI Taxonomy" id="483913"/>
    <lineage>
        <taxon>Bacteria</taxon>
        <taxon>Bacillati</taxon>
        <taxon>Bacillota</taxon>
        <taxon>Bacilli</taxon>
        <taxon>Bacillales</taxon>
        <taxon>Bacillaceae</taxon>
        <taxon>Bacillus</taxon>
    </lineage>
</organism>
<feature type="transmembrane region" description="Helical" evidence="1">
    <location>
        <begin position="62"/>
        <end position="85"/>
    </location>
</feature>